<reference evidence="2 3" key="1">
    <citation type="submission" date="2005-10" db="EMBL/GenBank/DDBJ databases">
        <title>Complete sequence of Geobacter metallireducens GS-15.</title>
        <authorList>
            <consortium name="US DOE Joint Genome Institute"/>
            <person name="Copeland A."/>
            <person name="Lucas S."/>
            <person name="Lapidus A."/>
            <person name="Barry K."/>
            <person name="Detter J.C."/>
            <person name="Glavina T."/>
            <person name="Hammon N."/>
            <person name="Israni S."/>
            <person name="Pitluck S."/>
            <person name="Di Bartolo G."/>
            <person name="Chain P."/>
            <person name="Schmutz J."/>
            <person name="Larimer F."/>
            <person name="Land M."/>
            <person name="Kyrpides N."/>
            <person name="Ivanova N."/>
            <person name="Richardson P."/>
        </authorList>
    </citation>
    <scope>NUCLEOTIDE SEQUENCE [LARGE SCALE GENOMIC DNA]</scope>
    <source>
        <strain evidence="3">ATCC 53774 / DSM 7210 / GS-15</strain>
    </source>
</reference>
<organism evidence="2 3">
    <name type="scientific">Geobacter metallireducens (strain ATCC 53774 / DSM 7210 / GS-15)</name>
    <dbReference type="NCBI Taxonomy" id="269799"/>
    <lineage>
        <taxon>Bacteria</taxon>
        <taxon>Pseudomonadati</taxon>
        <taxon>Thermodesulfobacteriota</taxon>
        <taxon>Desulfuromonadia</taxon>
        <taxon>Geobacterales</taxon>
        <taxon>Geobacteraceae</taxon>
        <taxon>Geobacter</taxon>
    </lineage>
</organism>
<evidence type="ECO:0000256" key="1">
    <source>
        <dbReference type="SAM" id="SignalP"/>
    </source>
</evidence>
<protein>
    <submittedName>
        <fullName evidence="2">Uncharacterized protein</fullName>
    </submittedName>
</protein>
<proteinExistence type="predicted"/>
<keyword evidence="1" id="KW-0732">Signal</keyword>
<sequence length="147" mass="16039">MQLPKLVCVCCVLALVGATAGTYNDARAAEEKPVTDTSASLKEMPLLDGEVWQAMTASERIAFIWGIGHVVTMEREAAEQRPELKKAGLAAKMAEGLSGIPMNEITGMITEYYKENPGSLKEPVMKVLWDRIVNPRIKAGFVEGTKE</sequence>
<dbReference type="KEGG" id="gme:Gmet_1648"/>
<dbReference type="RefSeq" id="WP_004511416.1">
    <property type="nucleotide sequence ID" value="NC_007517.1"/>
</dbReference>
<dbReference type="HOGENOM" id="CLU_145321_0_0_7"/>
<feature type="signal peptide" evidence="1">
    <location>
        <begin position="1"/>
        <end position="20"/>
    </location>
</feature>
<name>Q39V45_GEOMG</name>
<dbReference type="AlphaFoldDB" id="Q39V45"/>
<gene>
    <name evidence="2" type="ordered locus">Gmet_1648</name>
</gene>
<evidence type="ECO:0000313" key="2">
    <source>
        <dbReference type="EMBL" id="ABB31879.1"/>
    </source>
</evidence>
<feature type="chain" id="PRO_5004223335" evidence="1">
    <location>
        <begin position="21"/>
        <end position="147"/>
    </location>
</feature>
<accession>Q39V45</accession>
<evidence type="ECO:0000313" key="3">
    <source>
        <dbReference type="Proteomes" id="UP000007073"/>
    </source>
</evidence>
<keyword evidence="3" id="KW-1185">Reference proteome</keyword>
<dbReference type="EMBL" id="CP000148">
    <property type="protein sequence ID" value="ABB31879.1"/>
    <property type="molecule type" value="Genomic_DNA"/>
</dbReference>
<dbReference type="Proteomes" id="UP000007073">
    <property type="component" value="Chromosome"/>
</dbReference>
<reference evidence="2 3" key="2">
    <citation type="journal article" date="2009" name="BMC Microbiol.">
        <title>The genome sequence of Geobacter metallireducens: features of metabolism, physiology and regulation common and dissimilar to Geobacter sulfurreducens.</title>
        <authorList>
            <person name="Aklujkar M."/>
            <person name="Krushkal J."/>
            <person name="DiBartolo G."/>
            <person name="Lapidus A."/>
            <person name="Land M.L."/>
            <person name="Lovley D.R."/>
        </authorList>
    </citation>
    <scope>NUCLEOTIDE SEQUENCE [LARGE SCALE GENOMIC DNA]</scope>
    <source>
        <strain evidence="3">ATCC 53774 / DSM 7210 / GS-15</strain>
    </source>
</reference>